<name>A0A9W6BB77_9CHLO</name>
<dbReference type="Gene3D" id="6.10.140.2220">
    <property type="match status" value="1"/>
</dbReference>
<reference evidence="8 9" key="1">
    <citation type="journal article" date="2023" name="Commun. Biol.">
        <title>Reorganization of the ancestral sex-determining regions during the evolution of trioecy in Pleodorina starrii.</title>
        <authorList>
            <person name="Takahashi K."/>
            <person name="Suzuki S."/>
            <person name="Kawai-Toyooka H."/>
            <person name="Yamamoto K."/>
            <person name="Hamaji T."/>
            <person name="Ootsuki R."/>
            <person name="Yamaguchi H."/>
            <person name="Kawachi M."/>
            <person name="Higashiyama T."/>
            <person name="Nozaki H."/>
        </authorList>
    </citation>
    <scope>NUCLEOTIDE SEQUENCE [LARGE SCALE GENOMIC DNA]</scope>
    <source>
        <strain evidence="8 9">NIES-4479</strain>
    </source>
</reference>
<gene>
    <name evidence="8" type="primary">PLEST001122</name>
    <name evidence="8" type="ORF">PLESTB_000115100</name>
</gene>
<evidence type="ECO:0000259" key="7">
    <source>
        <dbReference type="PROSITE" id="PS50865"/>
    </source>
</evidence>
<proteinExistence type="predicted"/>
<dbReference type="OrthoDB" id="537460at2759"/>
<protein>
    <recommendedName>
        <fullName evidence="7">MYND-type domain-containing protein</fullName>
    </recommendedName>
</protein>
<feature type="compositionally biased region" description="Gly residues" evidence="6">
    <location>
        <begin position="437"/>
        <end position="452"/>
    </location>
</feature>
<keyword evidence="2 4" id="KW-0863">Zinc-finger</keyword>
<dbReference type="SUPFAM" id="SSF144232">
    <property type="entry name" value="HIT/MYND zinc finger-like"/>
    <property type="match status" value="1"/>
</dbReference>
<feature type="domain" description="MYND-type" evidence="7">
    <location>
        <begin position="218"/>
        <end position="262"/>
    </location>
</feature>
<evidence type="ECO:0000313" key="9">
    <source>
        <dbReference type="Proteomes" id="UP001165080"/>
    </source>
</evidence>
<feature type="region of interest" description="Disordered" evidence="6">
    <location>
        <begin position="434"/>
        <end position="489"/>
    </location>
</feature>
<evidence type="ECO:0000256" key="3">
    <source>
        <dbReference type="ARBA" id="ARBA00022833"/>
    </source>
</evidence>
<sequence length="489" mass="52388">MLDFTTSPLQGRSLVDFIDMAELPYESSNMASVDYARQQAPYRRNRLDDERWARIAADNSVMARKLADIRREPPANFHAPKGYQSVAGGQRRRQERAGKAQSDMPETLHYVPPAPWPPTEPAHQIVRQSKAQRELDVANGHVATKLREAYRHHGGSLLEKHKLGVGFDCNERWAQRTALYDTAGGAATTAAAVAVAGGARVLDLEQASVPKSLGVAHCGGCGSRCFYAADGLRLMRCRACKAAWYCSEACAKMDYQSHKALCKYATTGHWTPGGARPAEDCWVSNAAMAELRNQLRRRAAAAALAQRTTGTTNPPTLRNSAASASPMQWHGAEANEQAGASPRPPSAAGGAAGAEGSSPARRRSAAGLRESGAEALEGEVEVLFSLEARYRQLREREIAAERELADVEYRANNGLDGPRPCMYVMKRFAEPAAAAGGASGRGGGGTGGGGGRRPASAGPRLRGGGEGVKGEEKKPARKKPAWQDTARYL</sequence>
<keyword evidence="1" id="KW-0479">Metal-binding</keyword>
<comment type="caution">
    <text evidence="8">The sequence shown here is derived from an EMBL/GenBank/DDBJ whole genome shotgun (WGS) entry which is preliminary data.</text>
</comment>
<dbReference type="PROSITE" id="PS50865">
    <property type="entry name" value="ZF_MYND_2"/>
    <property type="match status" value="1"/>
</dbReference>
<dbReference type="EMBL" id="BRXU01000001">
    <property type="protein sequence ID" value="GLC48595.1"/>
    <property type="molecule type" value="Genomic_DNA"/>
</dbReference>
<evidence type="ECO:0000256" key="1">
    <source>
        <dbReference type="ARBA" id="ARBA00022723"/>
    </source>
</evidence>
<evidence type="ECO:0000256" key="5">
    <source>
        <dbReference type="SAM" id="Coils"/>
    </source>
</evidence>
<keyword evidence="3" id="KW-0862">Zinc</keyword>
<feature type="region of interest" description="Disordered" evidence="6">
    <location>
        <begin position="72"/>
        <end position="107"/>
    </location>
</feature>
<dbReference type="GO" id="GO:0008270">
    <property type="term" value="F:zinc ion binding"/>
    <property type="evidence" value="ECO:0007669"/>
    <property type="project" value="UniProtKB-KW"/>
</dbReference>
<evidence type="ECO:0000256" key="4">
    <source>
        <dbReference type="PROSITE-ProRule" id="PRU00134"/>
    </source>
</evidence>
<dbReference type="Pfam" id="PF01753">
    <property type="entry name" value="zf-MYND"/>
    <property type="match status" value="1"/>
</dbReference>
<evidence type="ECO:0000313" key="8">
    <source>
        <dbReference type="EMBL" id="GLC48595.1"/>
    </source>
</evidence>
<feature type="compositionally biased region" description="Low complexity" evidence="6">
    <location>
        <begin position="338"/>
        <end position="359"/>
    </location>
</feature>
<feature type="coiled-coil region" evidence="5">
    <location>
        <begin position="383"/>
        <end position="410"/>
    </location>
</feature>
<evidence type="ECO:0000256" key="2">
    <source>
        <dbReference type="ARBA" id="ARBA00022771"/>
    </source>
</evidence>
<dbReference type="Proteomes" id="UP001165080">
    <property type="component" value="Unassembled WGS sequence"/>
</dbReference>
<feature type="region of interest" description="Disordered" evidence="6">
    <location>
        <begin position="300"/>
        <end position="372"/>
    </location>
</feature>
<feature type="compositionally biased region" description="Polar residues" evidence="6">
    <location>
        <begin position="308"/>
        <end position="326"/>
    </location>
</feature>
<accession>A0A9W6BB77</accession>
<keyword evidence="9" id="KW-1185">Reference proteome</keyword>
<keyword evidence="5" id="KW-0175">Coiled coil</keyword>
<dbReference type="AlphaFoldDB" id="A0A9W6BB77"/>
<evidence type="ECO:0000256" key="6">
    <source>
        <dbReference type="SAM" id="MobiDB-lite"/>
    </source>
</evidence>
<dbReference type="InterPro" id="IPR002893">
    <property type="entry name" value="Znf_MYND"/>
</dbReference>
<organism evidence="8 9">
    <name type="scientific">Pleodorina starrii</name>
    <dbReference type="NCBI Taxonomy" id="330485"/>
    <lineage>
        <taxon>Eukaryota</taxon>
        <taxon>Viridiplantae</taxon>
        <taxon>Chlorophyta</taxon>
        <taxon>core chlorophytes</taxon>
        <taxon>Chlorophyceae</taxon>
        <taxon>CS clade</taxon>
        <taxon>Chlamydomonadales</taxon>
        <taxon>Volvocaceae</taxon>
        <taxon>Pleodorina</taxon>
    </lineage>
</organism>